<dbReference type="Proteomes" id="UP000051906">
    <property type="component" value="Unassembled WGS sequence"/>
</dbReference>
<keyword evidence="1" id="KW-0812">Transmembrane</keyword>
<accession>A0A0R2LKC1</accession>
<dbReference type="EMBL" id="JQCA01000123">
    <property type="protein sequence ID" value="KRO00620.1"/>
    <property type="molecule type" value="Genomic_DNA"/>
</dbReference>
<gene>
    <name evidence="2" type="ORF">IV54_GL000563</name>
</gene>
<name>A0A0R2LKC1_9LACO</name>
<dbReference type="PATRIC" id="fig|616990.3.peg.604"/>
<comment type="caution">
    <text evidence="2">The sequence shown here is derived from an EMBL/GenBank/DDBJ whole genome shotgun (WGS) entry which is preliminary data.</text>
</comment>
<feature type="transmembrane region" description="Helical" evidence="1">
    <location>
        <begin position="38"/>
        <end position="55"/>
    </location>
</feature>
<keyword evidence="1" id="KW-1133">Transmembrane helix</keyword>
<keyword evidence="1" id="KW-0472">Membrane</keyword>
<protein>
    <submittedName>
        <fullName evidence="2">Uncharacterized protein</fullName>
    </submittedName>
</protein>
<keyword evidence="3" id="KW-1185">Reference proteome</keyword>
<sequence length="60" mass="6524">MELVVMKGVGEMHLLPTPALWPEAILTILGSAASQTELIWLGGTLIGAIGLSWALRRRKR</sequence>
<evidence type="ECO:0000256" key="1">
    <source>
        <dbReference type="SAM" id="Phobius"/>
    </source>
</evidence>
<dbReference type="AlphaFoldDB" id="A0A0R2LKC1"/>
<evidence type="ECO:0000313" key="2">
    <source>
        <dbReference type="EMBL" id="KRO00620.1"/>
    </source>
</evidence>
<proteinExistence type="predicted"/>
<organism evidence="2 3">
    <name type="scientific">Levilactobacillus paucivorans</name>
    <dbReference type="NCBI Taxonomy" id="616990"/>
    <lineage>
        <taxon>Bacteria</taxon>
        <taxon>Bacillati</taxon>
        <taxon>Bacillota</taxon>
        <taxon>Bacilli</taxon>
        <taxon>Lactobacillales</taxon>
        <taxon>Lactobacillaceae</taxon>
        <taxon>Levilactobacillus</taxon>
    </lineage>
</organism>
<reference evidence="2 3" key="1">
    <citation type="journal article" date="2015" name="Genome Announc.">
        <title>Expanding the biotechnology potential of lactobacilli through comparative genomics of 213 strains and associated genera.</title>
        <authorList>
            <person name="Sun Z."/>
            <person name="Harris H.M."/>
            <person name="McCann A."/>
            <person name="Guo C."/>
            <person name="Argimon S."/>
            <person name="Zhang W."/>
            <person name="Yang X."/>
            <person name="Jeffery I.B."/>
            <person name="Cooney J.C."/>
            <person name="Kagawa T.F."/>
            <person name="Liu W."/>
            <person name="Song Y."/>
            <person name="Salvetti E."/>
            <person name="Wrobel A."/>
            <person name="Rasinkangas P."/>
            <person name="Parkhill J."/>
            <person name="Rea M.C."/>
            <person name="O'Sullivan O."/>
            <person name="Ritari J."/>
            <person name="Douillard F.P."/>
            <person name="Paul Ross R."/>
            <person name="Yang R."/>
            <person name="Briner A.E."/>
            <person name="Felis G.E."/>
            <person name="de Vos W.M."/>
            <person name="Barrangou R."/>
            <person name="Klaenhammer T.R."/>
            <person name="Caufield P.W."/>
            <person name="Cui Y."/>
            <person name="Zhang H."/>
            <person name="O'Toole P.W."/>
        </authorList>
    </citation>
    <scope>NUCLEOTIDE SEQUENCE [LARGE SCALE GENOMIC DNA]</scope>
    <source>
        <strain evidence="2 3">DSM 22467</strain>
    </source>
</reference>
<evidence type="ECO:0000313" key="3">
    <source>
        <dbReference type="Proteomes" id="UP000051906"/>
    </source>
</evidence>